<comment type="similarity">
    <text evidence="1">Belongs to the peptidase M16 family.</text>
</comment>
<dbReference type="InterPro" id="IPR050626">
    <property type="entry name" value="Peptidase_M16"/>
</dbReference>
<dbReference type="SUPFAM" id="SSF63411">
    <property type="entry name" value="LuxS/MPP-like metallohydrolase"/>
    <property type="match status" value="2"/>
</dbReference>
<dbReference type="InterPro" id="IPR011765">
    <property type="entry name" value="Pept_M16_N"/>
</dbReference>
<dbReference type="GO" id="GO:0046872">
    <property type="term" value="F:metal ion binding"/>
    <property type="evidence" value="ECO:0007669"/>
    <property type="project" value="InterPro"/>
</dbReference>
<organism evidence="8 9">
    <name type="scientific">Siphonobacter curvatus</name>
    <dbReference type="NCBI Taxonomy" id="2094562"/>
    <lineage>
        <taxon>Bacteria</taxon>
        <taxon>Pseudomonadati</taxon>
        <taxon>Bacteroidota</taxon>
        <taxon>Cytophagia</taxon>
        <taxon>Cytophagales</taxon>
        <taxon>Cytophagaceae</taxon>
        <taxon>Siphonobacter</taxon>
    </lineage>
</organism>
<evidence type="ECO:0000256" key="4">
    <source>
        <dbReference type="ARBA" id="ARBA00022833"/>
    </source>
</evidence>
<dbReference type="RefSeq" id="WP_104712934.1">
    <property type="nucleotide sequence ID" value="NZ_PTRA01000001.1"/>
</dbReference>
<proteinExistence type="inferred from homology"/>
<dbReference type="Pfam" id="PF00675">
    <property type="entry name" value="Peptidase_M16"/>
    <property type="match status" value="1"/>
</dbReference>
<keyword evidence="9" id="KW-1185">Reference proteome</keyword>
<dbReference type="InterPro" id="IPR007863">
    <property type="entry name" value="Peptidase_M16_C"/>
</dbReference>
<evidence type="ECO:0000259" key="7">
    <source>
        <dbReference type="Pfam" id="PF05193"/>
    </source>
</evidence>
<gene>
    <name evidence="8" type="ORF">C5O19_13255</name>
</gene>
<dbReference type="OrthoDB" id="9811314at2"/>
<dbReference type="AlphaFoldDB" id="A0A2S7ISH9"/>
<protein>
    <submittedName>
        <fullName evidence="8">Peptidase M16</fullName>
    </submittedName>
</protein>
<evidence type="ECO:0000256" key="3">
    <source>
        <dbReference type="ARBA" id="ARBA00022801"/>
    </source>
</evidence>
<evidence type="ECO:0000256" key="5">
    <source>
        <dbReference type="ARBA" id="ARBA00023049"/>
    </source>
</evidence>
<reference evidence="9" key="1">
    <citation type="submission" date="2018-02" db="EMBL/GenBank/DDBJ databases">
        <title>Genome sequencing of Solimonas sp. HR-BB.</title>
        <authorList>
            <person name="Lee Y."/>
            <person name="Jeon C.O."/>
        </authorList>
    </citation>
    <scope>NUCLEOTIDE SEQUENCE [LARGE SCALE GENOMIC DNA]</scope>
    <source>
        <strain evidence="9">HR-U</strain>
    </source>
</reference>
<accession>A0A2S7ISH9</accession>
<evidence type="ECO:0000256" key="1">
    <source>
        <dbReference type="ARBA" id="ARBA00007261"/>
    </source>
</evidence>
<feature type="domain" description="Peptidase M16 C-terminal" evidence="7">
    <location>
        <begin position="168"/>
        <end position="344"/>
    </location>
</feature>
<evidence type="ECO:0000313" key="8">
    <source>
        <dbReference type="EMBL" id="PQA60540.1"/>
    </source>
</evidence>
<name>A0A2S7ISH9_9BACT</name>
<dbReference type="Gene3D" id="3.30.830.10">
    <property type="entry name" value="Metalloenzyme, LuxS/M16 peptidase-like"/>
    <property type="match status" value="2"/>
</dbReference>
<evidence type="ECO:0000313" key="9">
    <source>
        <dbReference type="Proteomes" id="UP000239590"/>
    </source>
</evidence>
<dbReference type="GO" id="GO:0008237">
    <property type="term" value="F:metallopeptidase activity"/>
    <property type="evidence" value="ECO:0007669"/>
    <property type="project" value="UniProtKB-KW"/>
</dbReference>
<keyword evidence="5" id="KW-0482">Metalloprotease</keyword>
<dbReference type="PANTHER" id="PTHR43690:SF17">
    <property type="entry name" value="PROTEIN YHJJ"/>
    <property type="match status" value="1"/>
</dbReference>
<dbReference type="Pfam" id="PF05193">
    <property type="entry name" value="Peptidase_M16_C"/>
    <property type="match status" value="1"/>
</dbReference>
<comment type="caution">
    <text evidence="8">The sequence shown here is derived from an EMBL/GenBank/DDBJ whole genome shotgun (WGS) entry which is preliminary data.</text>
</comment>
<dbReference type="GO" id="GO:0006508">
    <property type="term" value="P:proteolysis"/>
    <property type="evidence" value="ECO:0007669"/>
    <property type="project" value="UniProtKB-KW"/>
</dbReference>
<dbReference type="InterPro" id="IPR011249">
    <property type="entry name" value="Metalloenz_LuxS/M16"/>
</dbReference>
<dbReference type="EMBL" id="PTRA01000001">
    <property type="protein sequence ID" value="PQA60540.1"/>
    <property type="molecule type" value="Genomic_DNA"/>
</dbReference>
<dbReference type="PANTHER" id="PTHR43690">
    <property type="entry name" value="NARDILYSIN"/>
    <property type="match status" value="1"/>
</dbReference>
<evidence type="ECO:0000256" key="2">
    <source>
        <dbReference type="ARBA" id="ARBA00022670"/>
    </source>
</evidence>
<dbReference type="Proteomes" id="UP000239590">
    <property type="component" value="Unassembled WGS sequence"/>
</dbReference>
<keyword evidence="4" id="KW-0862">Zinc</keyword>
<feature type="domain" description="Peptidase M16 N-terminal" evidence="6">
    <location>
        <begin position="17"/>
        <end position="129"/>
    </location>
</feature>
<keyword evidence="2" id="KW-0645">Protease</keyword>
<keyword evidence="3" id="KW-0378">Hydrolase</keyword>
<evidence type="ECO:0000259" key="6">
    <source>
        <dbReference type="Pfam" id="PF00675"/>
    </source>
</evidence>
<sequence>MIHYQTFTLDNGLQVYVLEDHTTPMAAVNILYNVGSRDENPEKTGFAHLFEHLMFGGSKHIPDYDTPLQRVGGENNAFTSADITNYYITLPATNLETAFWLESDRMMSLSFDPQVLEVQRNVVIEEFKQRYLNQPYGDVWLKLRPLAYTKHPYSWATIGKEISHIEEATLEDVRNFFFRYYVPSNALLVVAGNVTVEQVKALSKKWFEPIAAGQPYQRALPEEPLQTEARFQEVEAKVPLDALYKVYHMPGRYEAGYYPADLLADILGRGKSSRLYRKLVKEQALFNSINAYPTGSLEPGLFVIQGNLNQGISIEEGEKAIQEIIDELLAKGPMESEVLKVKNQAEATLAFSEIELLNRAMNLAFAANAGNAEWANMEAERIQAVSGELIQAAARNILRPENCSTLYYRASA</sequence>